<dbReference type="SUPFAM" id="SSF53448">
    <property type="entry name" value="Nucleotide-diphospho-sugar transferases"/>
    <property type="match status" value="1"/>
</dbReference>
<gene>
    <name evidence="11" type="primary">ykcC</name>
    <name evidence="11" type="ORF">GCM10011273_06570</name>
</gene>
<keyword evidence="3" id="KW-0328">Glycosyltransferase</keyword>
<feature type="transmembrane region" description="Helical" evidence="9">
    <location>
        <begin position="254"/>
        <end position="276"/>
    </location>
</feature>
<dbReference type="Pfam" id="PF00535">
    <property type="entry name" value="Glycos_transf_2"/>
    <property type="match status" value="1"/>
</dbReference>
<proteinExistence type="inferred from homology"/>
<protein>
    <submittedName>
        <fullName evidence="11">Glycosyltransferase YkcC</fullName>
    </submittedName>
</protein>
<accession>A0A918PX56</accession>
<dbReference type="Proteomes" id="UP000662572">
    <property type="component" value="Unassembled WGS sequence"/>
</dbReference>
<dbReference type="EMBL" id="BMZB01000001">
    <property type="protein sequence ID" value="GGZ24113.1"/>
    <property type="molecule type" value="Genomic_DNA"/>
</dbReference>
<keyword evidence="5 9" id="KW-0812">Transmembrane</keyword>
<feature type="transmembrane region" description="Helical" evidence="9">
    <location>
        <begin position="282"/>
        <end position="308"/>
    </location>
</feature>
<evidence type="ECO:0000256" key="1">
    <source>
        <dbReference type="ARBA" id="ARBA00004651"/>
    </source>
</evidence>
<reference evidence="11" key="1">
    <citation type="journal article" date="2014" name="Int. J. Syst. Evol. Microbiol.">
        <title>Complete genome sequence of Corynebacterium casei LMG S-19264T (=DSM 44701T), isolated from a smear-ripened cheese.</title>
        <authorList>
            <consortium name="US DOE Joint Genome Institute (JGI-PGF)"/>
            <person name="Walter F."/>
            <person name="Albersmeier A."/>
            <person name="Kalinowski J."/>
            <person name="Ruckert C."/>
        </authorList>
    </citation>
    <scope>NUCLEOTIDE SEQUENCE</scope>
    <source>
        <strain evidence="11">KCTC 32296</strain>
    </source>
</reference>
<name>A0A918PX56_9CAUL</name>
<dbReference type="AlphaFoldDB" id="A0A918PX56"/>
<keyword evidence="12" id="KW-1185">Reference proteome</keyword>
<dbReference type="GO" id="GO:0005886">
    <property type="term" value="C:plasma membrane"/>
    <property type="evidence" value="ECO:0007669"/>
    <property type="project" value="UniProtKB-SubCell"/>
</dbReference>
<dbReference type="Gene3D" id="3.90.550.10">
    <property type="entry name" value="Spore Coat Polysaccharide Biosynthesis Protein SpsA, Chain A"/>
    <property type="match status" value="1"/>
</dbReference>
<keyword evidence="7 9" id="KW-0472">Membrane</keyword>
<keyword evidence="2" id="KW-1003">Cell membrane</keyword>
<dbReference type="PANTHER" id="PTHR48090">
    <property type="entry name" value="UNDECAPRENYL-PHOSPHATE 4-DEOXY-4-FORMAMIDO-L-ARABINOSE TRANSFERASE-RELATED"/>
    <property type="match status" value="1"/>
</dbReference>
<evidence type="ECO:0000256" key="3">
    <source>
        <dbReference type="ARBA" id="ARBA00022676"/>
    </source>
</evidence>
<evidence type="ECO:0000259" key="10">
    <source>
        <dbReference type="Pfam" id="PF00535"/>
    </source>
</evidence>
<keyword evidence="6 9" id="KW-1133">Transmembrane helix</keyword>
<comment type="subcellular location">
    <subcellularLocation>
        <location evidence="1">Cell membrane</location>
        <topology evidence="1">Multi-pass membrane protein</topology>
    </subcellularLocation>
</comment>
<evidence type="ECO:0000256" key="6">
    <source>
        <dbReference type="ARBA" id="ARBA00022989"/>
    </source>
</evidence>
<evidence type="ECO:0000256" key="8">
    <source>
        <dbReference type="ARBA" id="ARBA00038152"/>
    </source>
</evidence>
<evidence type="ECO:0000256" key="9">
    <source>
        <dbReference type="SAM" id="Phobius"/>
    </source>
</evidence>
<evidence type="ECO:0000256" key="5">
    <source>
        <dbReference type="ARBA" id="ARBA00022692"/>
    </source>
</evidence>
<dbReference type="InterPro" id="IPR050256">
    <property type="entry name" value="Glycosyltransferase_2"/>
</dbReference>
<evidence type="ECO:0000313" key="12">
    <source>
        <dbReference type="Proteomes" id="UP000662572"/>
    </source>
</evidence>
<keyword evidence="4" id="KW-0808">Transferase</keyword>
<dbReference type="PANTHER" id="PTHR48090:SF1">
    <property type="entry name" value="PROPHAGE BACTOPRENOL GLUCOSYL TRANSFERASE HOMOLOG"/>
    <property type="match status" value="1"/>
</dbReference>
<comment type="similarity">
    <text evidence="8">Belongs to the glycosyltransferase 2 family. GtrB subfamily.</text>
</comment>
<evidence type="ECO:0000256" key="7">
    <source>
        <dbReference type="ARBA" id="ARBA00023136"/>
    </source>
</evidence>
<evidence type="ECO:0000256" key="4">
    <source>
        <dbReference type="ARBA" id="ARBA00022679"/>
    </source>
</evidence>
<dbReference type="InterPro" id="IPR029044">
    <property type="entry name" value="Nucleotide-diphossugar_trans"/>
</dbReference>
<reference evidence="11" key="2">
    <citation type="submission" date="2020-09" db="EMBL/GenBank/DDBJ databases">
        <authorList>
            <person name="Sun Q."/>
            <person name="Kim S."/>
        </authorList>
    </citation>
    <scope>NUCLEOTIDE SEQUENCE</scope>
    <source>
        <strain evidence="11">KCTC 32296</strain>
    </source>
</reference>
<sequence>MAQVLHRVMAATQYGASDMTRKPLLSLVTPAYNEAEGIQAFHARAQAVMESLDGLDYEMIYVDDGSRDDSFKIMSEFAATNPRVKVVKFSRNFGHQIAITAGLDHARGDAIVFIDADLQDPPELIHEMVTKWRDGFDVVYAKRARREGETKFKLWTAAMFYRLLRSLSNIDIPQDVGDFRLISARVANELRAMREKDRFIRGLVSWVGFPQTFVLYDRDERFAGETKYPLKKMLKFAFDGITSFSNTPLKVATWMGYGASALAFLYLASVFVQWAFGITVEGWATMMVAMLFLGGVQLICIGILGEYLGRIFNEIKPRPVYIVQEVASSAETTTPDLDTTAPMAAFAEHGRR</sequence>
<evidence type="ECO:0000256" key="2">
    <source>
        <dbReference type="ARBA" id="ARBA00022475"/>
    </source>
</evidence>
<dbReference type="FunFam" id="3.90.550.10:FF:000079">
    <property type="entry name" value="Probable glycosyl transferase"/>
    <property type="match status" value="1"/>
</dbReference>
<evidence type="ECO:0000313" key="11">
    <source>
        <dbReference type="EMBL" id="GGZ24113.1"/>
    </source>
</evidence>
<dbReference type="InterPro" id="IPR001173">
    <property type="entry name" value="Glyco_trans_2-like"/>
</dbReference>
<organism evidence="11 12">
    <name type="scientific">Asticcacaulis endophyticus</name>
    <dbReference type="NCBI Taxonomy" id="1395890"/>
    <lineage>
        <taxon>Bacteria</taxon>
        <taxon>Pseudomonadati</taxon>
        <taxon>Pseudomonadota</taxon>
        <taxon>Alphaproteobacteria</taxon>
        <taxon>Caulobacterales</taxon>
        <taxon>Caulobacteraceae</taxon>
        <taxon>Asticcacaulis</taxon>
    </lineage>
</organism>
<dbReference type="GO" id="GO:0016757">
    <property type="term" value="F:glycosyltransferase activity"/>
    <property type="evidence" value="ECO:0007669"/>
    <property type="project" value="UniProtKB-KW"/>
</dbReference>
<feature type="domain" description="Glycosyltransferase 2-like" evidence="10">
    <location>
        <begin position="26"/>
        <end position="190"/>
    </location>
</feature>
<comment type="caution">
    <text evidence="11">The sequence shown here is derived from an EMBL/GenBank/DDBJ whole genome shotgun (WGS) entry which is preliminary data.</text>
</comment>
<dbReference type="CDD" id="cd04187">
    <property type="entry name" value="DPM1_like_bac"/>
    <property type="match status" value="1"/>
</dbReference>